<keyword evidence="2" id="KW-0808">Transferase</keyword>
<dbReference type="RefSeq" id="WP_321564797.1">
    <property type="nucleotide sequence ID" value="NZ_CP139558.1"/>
</dbReference>
<dbReference type="GO" id="GO:0016757">
    <property type="term" value="F:glycosyltransferase activity"/>
    <property type="evidence" value="ECO:0007669"/>
    <property type="project" value="UniProtKB-KW"/>
</dbReference>
<accession>A0ABZ0TSE6</accession>
<feature type="domain" description="Glycosyl transferase family 1" evidence="1">
    <location>
        <begin position="106"/>
        <end position="269"/>
    </location>
</feature>
<name>A0ABZ0TSE6_9SPHI</name>
<dbReference type="Gene3D" id="3.40.50.2000">
    <property type="entry name" value="Glycogen Phosphorylase B"/>
    <property type="match status" value="2"/>
</dbReference>
<protein>
    <submittedName>
        <fullName evidence="2">Glycosyltransferase</fullName>
        <ecNumber evidence="2">2.4.-.-</ecNumber>
    </submittedName>
</protein>
<dbReference type="CDD" id="cd03801">
    <property type="entry name" value="GT4_PimA-like"/>
    <property type="match status" value="1"/>
</dbReference>
<dbReference type="Proteomes" id="UP001324380">
    <property type="component" value="Chromosome"/>
</dbReference>
<dbReference type="PANTHER" id="PTHR45947">
    <property type="entry name" value="SULFOQUINOVOSYL TRANSFERASE SQD2"/>
    <property type="match status" value="1"/>
</dbReference>
<dbReference type="PANTHER" id="PTHR45947:SF3">
    <property type="entry name" value="SULFOQUINOVOSYL TRANSFERASE SQD2"/>
    <property type="match status" value="1"/>
</dbReference>
<evidence type="ECO:0000259" key="1">
    <source>
        <dbReference type="Pfam" id="PF00534"/>
    </source>
</evidence>
<dbReference type="InterPro" id="IPR001296">
    <property type="entry name" value="Glyco_trans_1"/>
</dbReference>
<dbReference type="EMBL" id="CP139558">
    <property type="protein sequence ID" value="WPU95691.1"/>
    <property type="molecule type" value="Genomic_DNA"/>
</dbReference>
<evidence type="ECO:0000313" key="2">
    <source>
        <dbReference type="EMBL" id="WPU95691.1"/>
    </source>
</evidence>
<sequence length="327" mass="36841">MIKEVLFSKLAEINPDVIVAGSIVFYSGALGLRWAKNNNKKFIMFDDAKPSNVKRNALVQQVKDTITNQIDALWLPSKDYEEEYAALYSTASIHFFYGYNCIDNDLFKFKQQKRFNNRKIICVARLVPIKNLDNLLKAWKTVEEKSDLDTLVILGDGTLNSQLTGLRDELGLKRVEFVGAIPNDLIPQYLFDSDAFILPSWSESWGLVVNEAMAAGLPVLLSNKVNAAETLLIDGLNGYSFPPSDIQAMSEKIIQFVQLSTELKEKMSATSLEIIDSLNYENMGNQLLSTLLLLKAMPVKKKSFIANFLINFWDGRYNTQGWDTVGV</sequence>
<gene>
    <name evidence="2" type="ORF">SNE25_09190</name>
</gene>
<dbReference type="SUPFAM" id="SSF53756">
    <property type="entry name" value="UDP-Glycosyltransferase/glycogen phosphorylase"/>
    <property type="match status" value="1"/>
</dbReference>
<keyword evidence="2" id="KW-0328">Glycosyltransferase</keyword>
<dbReference type="InterPro" id="IPR050194">
    <property type="entry name" value="Glycosyltransferase_grp1"/>
</dbReference>
<proteinExistence type="predicted"/>
<dbReference type="EC" id="2.4.-.-" evidence="2"/>
<dbReference type="Pfam" id="PF00534">
    <property type="entry name" value="Glycos_transf_1"/>
    <property type="match status" value="1"/>
</dbReference>
<reference evidence="2 3" key="1">
    <citation type="submission" date="2023-11" db="EMBL/GenBank/DDBJ databases">
        <title>Analysis of the Genomes of Mucilaginibacter gossypii cycad 4 and M. sabulilitoris SNA2: microbes with the potential for plant growth promotion.</title>
        <authorList>
            <person name="Hirsch A.M."/>
            <person name="Humm E."/>
            <person name="Rubbi M."/>
            <person name="Del Vecchio G."/>
            <person name="Ha S.M."/>
            <person name="Pellegrini M."/>
            <person name="Gunsalus R.P."/>
        </authorList>
    </citation>
    <scope>NUCLEOTIDE SEQUENCE [LARGE SCALE GENOMIC DNA]</scope>
    <source>
        <strain evidence="2 3">SNA2</strain>
    </source>
</reference>
<keyword evidence="3" id="KW-1185">Reference proteome</keyword>
<evidence type="ECO:0000313" key="3">
    <source>
        <dbReference type="Proteomes" id="UP001324380"/>
    </source>
</evidence>
<organism evidence="2 3">
    <name type="scientific">Mucilaginibacter sabulilitoris</name>
    <dbReference type="NCBI Taxonomy" id="1173583"/>
    <lineage>
        <taxon>Bacteria</taxon>
        <taxon>Pseudomonadati</taxon>
        <taxon>Bacteroidota</taxon>
        <taxon>Sphingobacteriia</taxon>
        <taxon>Sphingobacteriales</taxon>
        <taxon>Sphingobacteriaceae</taxon>
        <taxon>Mucilaginibacter</taxon>
    </lineage>
</organism>